<feature type="domain" description="ORC1/DEAH AAA+ ATPase" evidence="1">
    <location>
        <begin position="153"/>
        <end position="299"/>
    </location>
</feature>
<dbReference type="GO" id="GO:0016887">
    <property type="term" value="F:ATP hydrolysis activity"/>
    <property type="evidence" value="ECO:0007669"/>
    <property type="project" value="InterPro"/>
</dbReference>
<dbReference type="PANTHER" id="PTHR35894">
    <property type="entry name" value="GENERAL SECRETION PATHWAY PROTEIN A-RELATED"/>
    <property type="match status" value="1"/>
</dbReference>
<dbReference type="InterPro" id="IPR052026">
    <property type="entry name" value="ExeA_AAA_ATPase_DNA-bind"/>
</dbReference>
<dbReference type="STRING" id="1294263.JCM21531_2132"/>
<sequence>MKFISEVESTKERYEIMGKVAIPNGVEGEEAVYREQVIREYVGNPFIEALPPIYAPEEVVEKLAVYPYYSEEERNLDAHYRIHLTQKLFQCFQPLPQHLDLESRISRVIRQGYLPRNPISKEYVISLKDGYRAVQNCDINANQQFRSTACGFTIIGVSGMGKSVSVNRVLSMYPQVIVHSRYKGQGFSFYQLVWLKLDCPFDGSVKGLCIDFFNKVDQLMGTDFYRKVANSKKSVDYMLTLMSQVVRNTGLGLLIIDEVQHLCGARGLGDEKMLNFFVTLVNTAGVPIILIGNPKAMSILQSEFRQARRGSGQGDMIWERLQNDENFEILLNSLWQYQWTRRESVLTKSIQELLYEESQGIIDIICKIIVMAQTVAISTGKEQVNEKLIRQVAREHFQLVRPMLLALKSENMREIAKYSDICTAEVDYGKLVNQEKLPVEMRMRIRAIKEQKEKREKENKASKMEQALYKLAELGIEVSKARKAIEAVLEAEDHNIDEGQLVIKAIQVLSGNTTEKKSKKVKTTPKSENDLRYIVEEGRNQGKSAYDALKDKGYIKGEKNDTLFKAV</sequence>
<proteinExistence type="predicted"/>
<comment type="caution">
    <text evidence="2">The sequence shown here is derived from an EMBL/GenBank/DDBJ whole genome shotgun (WGS) entry which is preliminary data.</text>
</comment>
<dbReference type="SUPFAM" id="SSF52540">
    <property type="entry name" value="P-loop containing nucleoside triphosphate hydrolases"/>
    <property type="match status" value="1"/>
</dbReference>
<dbReference type="Gene3D" id="3.40.50.300">
    <property type="entry name" value="P-loop containing nucleotide triphosphate hydrolases"/>
    <property type="match status" value="1"/>
</dbReference>
<accession>W4V664</accession>
<evidence type="ECO:0000259" key="1">
    <source>
        <dbReference type="Pfam" id="PF13401"/>
    </source>
</evidence>
<dbReference type="EMBL" id="BAVR01000022">
    <property type="protein sequence ID" value="GAE88672.1"/>
    <property type="molecule type" value="Genomic_DNA"/>
</dbReference>
<dbReference type="Pfam" id="PF13401">
    <property type="entry name" value="AAA_22"/>
    <property type="match status" value="1"/>
</dbReference>
<protein>
    <submittedName>
        <fullName evidence="2">Tn7-like transposition protein C</fullName>
    </submittedName>
</protein>
<name>W4V664_9FIRM</name>
<dbReference type="RefSeq" id="WP_243467395.1">
    <property type="nucleotide sequence ID" value="NZ_BAVR01000022.1"/>
</dbReference>
<evidence type="ECO:0000313" key="2">
    <source>
        <dbReference type="EMBL" id="GAE88672.1"/>
    </source>
</evidence>
<dbReference type="AlphaFoldDB" id="W4V664"/>
<dbReference type="InterPro" id="IPR027417">
    <property type="entry name" value="P-loop_NTPase"/>
</dbReference>
<keyword evidence="3" id="KW-1185">Reference proteome</keyword>
<dbReference type="Proteomes" id="UP000019109">
    <property type="component" value="Unassembled WGS sequence"/>
</dbReference>
<evidence type="ECO:0000313" key="3">
    <source>
        <dbReference type="Proteomes" id="UP000019109"/>
    </source>
</evidence>
<reference evidence="2" key="1">
    <citation type="journal article" date="2014" name="Genome Announc.">
        <title>Draft Genome Sequence of Clostridium straminisolvens Strain JCM 21531T, Isolated from a Cellulose-Degrading Bacterial Community.</title>
        <authorList>
            <person name="Yuki M."/>
            <person name="Oshima K."/>
            <person name="Suda W."/>
            <person name="Sakamoto M."/>
            <person name="Kitamura K."/>
            <person name="Iida T."/>
            <person name="Hattori M."/>
            <person name="Ohkuma M."/>
        </authorList>
    </citation>
    <scope>NUCLEOTIDE SEQUENCE [LARGE SCALE GENOMIC DNA]</scope>
    <source>
        <strain evidence="2">JCM 21531</strain>
    </source>
</reference>
<dbReference type="InterPro" id="IPR049945">
    <property type="entry name" value="AAA_22"/>
</dbReference>
<dbReference type="PANTHER" id="PTHR35894:SF1">
    <property type="entry name" value="PHOSPHORIBULOKINASE _ URIDINE KINASE FAMILY"/>
    <property type="match status" value="1"/>
</dbReference>
<organism evidence="2 3">
    <name type="scientific">Acetivibrio straminisolvens JCM 21531</name>
    <dbReference type="NCBI Taxonomy" id="1294263"/>
    <lineage>
        <taxon>Bacteria</taxon>
        <taxon>Bacillati</taxon>
        <taxon>Bacillota</taxon>
        <taxon>Clostridia</taxon>
        <taxon>Eubacteriales</taxon>
        <taxon>Oscillospiraceae</taxon>
        <taxon>Acetivibrio</taxon>
    </lineage>
</organism>
<gene>
    <name evidence="2" type="ORF">JCM21531_2132</name>
</gene>